<reference evidence="15 16" key="1">
    <citation type="journal article" date="2024" name="Plant J.">
        <title>Genome sequences and population genomics reveal climatic adaptation and genomic divergence between two closely related sweetgum species.</title>
        <authorList>
            <person name="Xu W.Q."/>
            <person name="Ren C.Q."/>
            <person name="Zhang X.Y."/>
            <person name="Comes H.P."/>
            <person name="Liu X.H."/>
            <person name="Li Y.G."/>
            <person name="Kettle C.J."/>
            <person name="Jalonen R."/>
            <person name="Gaisberger H."/>
            <person name="Ma Y.Z."/>
            <person name="Qiu Y.X."/>
        </authorList>
    </citation>
    <scope>NUCLEOTIDE SEQUENCE [LARGE SCALE GENOMIC DNA]</scope>
    <source>
        <strain evidence="15">Hangzhou</strain>
    </source>
</reference>
<dbReference type="GO" id="GO:0005634">
    <property type="term" value="C:nucleus"/>
    <property type="evidence" value="ECO:0007669"/>
    <property type="project" value="TreeGrafter"/>
</dbReference>
<feature type="region of interest" description="Disordered" evidence="12">
    <location>
        <begin position="388"/>
        <end position="442"/>
    </location>
</feature>
<keyword evidence="5" id="KW-0479">Metal-binding</keyword>
<dbReference type="Pfam" id="PF00443">
    <property type="entry name" value="UCH"/>
    <property type="match status" value="1"/>
</dbReference>
<sequence>MGKRVKKKGRIPHKEKRVVTVAPKIVPQENSPAAETVDDGVLVAKERKLCAHIDKGVDLVKLAAKFRSLEPIRCEDCREGVVDRRGGKGKGKHGKSKGGGSIESKLDSKAIWVCLECGHYACGGVGFPTTPQSHAVRHAKQNRHPLAIQLDNTHLRWCFPCNTLIPVEKSEENGEQKDILLDAVKLMKGRSTEGASVDVEDVWFGGGSVRSETISEGTMSSLDGRGGYVVRGLANLGNTCFLNSVMQNLLAMDRLRAYFLNMDGSVGPLCVSLKKLVIETNPEAGLRNVINPKSFFGCVCAKAPQFRGFHQHDSHELLRCLLDGLCTEELAARKLTNSSRENGISPSEGPTFVDAIFGGQISSSVCCTECGHTSVVYEPFLDLSLPVPTKKPPKKAQPVSRARKMKVPPKRAARIRSKANKDVDLEPAQSVSNSSASCQSSHNIQPGIPVAEMMVASSGDSTRLDFIGPAASGEVSHQEQSAVPVSEKMMTASDDCTWLDFIGPSTMADDEGSVSQSFLVTQEFEDKQVFENVTEETSALLDGSTRLDYLETGTGSDDRDVASPNDDISGIQDSGNKNIVQNGVLIQNSSESNDQICLPSSEPNLKLNSSSGNSWEDELPLQVQSSEILLLPYKEEIPTTGAIIREGEASSLVTGYEEDSLDFDGFGGLFNEPEIALGPSVKPFLDDNNFQENVTNTGVVAGNISESDPDEVDNTDSPVSVESCLAYFTKPELLSNEHAWHCENCSKILQQQRMKAKKNRLKSSKIWVIGGEASSENDALGVEKDFSCPTEVRELNNGNINSDTFLDTSSQSLVVQNGKIDDSNNCSKHGISHTGEMNSIVSQRKEGKGEMKDVLLELSPSGCFRTCSQASSSDQASDSCSVNEPSCVVCNSDKFRQSDSSLLAGEPESAENEDEEMDSESVKVKRDATKRFLINKAPPILTIHLKRFTQDARGRLSKLNGHVNFQDTIDLRPYMDPRCIERDKYDYHLVGVVEHSGTMRGGHYVAYVRGSEKSMRKVQKENAGFVWYHASDAYVREVSLEEVLRCEAYILFYEKN</sequence>
<evidence type="ECO:0000256" key="1">
    <source>
        <dbReference type="ARBA" id="ARBA00000707"/>
    </source>
</evidence>
<feature type="compositionally biased region" description="Basic residues" evidence="12">
    <location>
        <begin position="401"/>
        <end position="418"/>
    </location>
</feature>
<dbReference type="InterPro" id="IPR001607">
    <property type="entry name" value="Znf_UBP"/>
</dbReference>
<dbReference type="PROSITE" id="PS50271">
    <property type="entry name" value="ZF_UBP"/>
    <property type="match status" value="1"/>
</dbReference>
<comment type="caution">
    <text evidence="15">The sequence shown here is derived from an EMBL/GenBank/DDBJ whole genome shotgun (WGS) entry which is preliminary data.</text>
</comment>
<comment type="function">
    <text evidence="10">Recognizes and hydrolyzes the peptide bond at the C-terminal Gly of ubiquitin. Involved in the processing of poly-ubiquitin precursors as well as that of ubiquitinated proteins. Is involved in resistance to the arginine analog canavanine (CAN).</text>
</comment>
<evidence type="ECO:0000256" key="3">
    <source>
        <dbReference type="ARBA" id="ARBA00012759"/>
    </source>
</evidence>
<feature type="region of interest" description="Disordered" evidence="12">
    <location>
        <begin position="551"/>
        <end position="575"/>
    </location>
</feature>
<feature type="domain" description="USP" evidence="13">
    <location>
        <begin position="231"/>
        <end position="1056"/>
    </location>
</feature>
<dbReference type="GO" id="GO:0004843">
    <property type="term" value="F:cysteine-type deubiquitinase activity"/>
    <property type="evidence" value="ECO:0007669"/>
    <property type="project" value="UniProtKB-EC"/>
</dbReference>
<evidence type="ECO:0000256" key="5">
    <source>
        <dbReference type="ARBA" id="ARBA00022723"/>
    </source>
</evidence>
<comment type="catalytic activity">
    <reaction evidence="1">
        <text>Thiol-dependent hydrolysis of ester, thioester, amide, peptide and isopeptide bonds formed by the C-terminal Gly of ubiquitin (a 76-residue protein attached to proteins as an intracellular targeting signal).</text>
        <dbReference type="EC" id="3.4.19.12"/>
    </reaction>
</comment>
<dbReference type="PROSITE" id="PS50235">
    <property type="entry name" value="USP_3"/>
    <property type="match status" value="1"/>
</dbReference>
<dbReference type="FunFam" id="3.30.40.10:FF:000900">
    <property type="entry name" value="Ubiquitinyl hydrolase 1"/>
    <property type="match status" value="1"/>
</dbReference>
<dbReference type="GO" id="GO:0005829">
    <property type="term" value="C:cytosol"/>
    <property type="evidence" value="ECO:0007669"/>
    <property type="project" value="TreeGrafter"/>
</dbReference>
<dbReference type="InterPro" id="IPR013083">
    <property type="entry name" value="Znf_RING/FYVE/PHD"/>
</dbReference>
<evidence type="ECO:0000256" key="4">
    <source>
        <dbReference type="ARBA" id="ARBA00022670"/>
    </source>
</evidence>
<dbReference type="Pfam" id="PF02148">
    <property type="entry name" value="zf-UBP"/>
    <property type="match status" value="1"/>
</dbReference>
<gene>
    <name evidence="15" type="ORF">L1049_016320</name>
</gene>
<dbReference type="InterPro" id="IPR001394">
    <property type="entry name" value="Peptidase_C19_UCH"/>
</dbReference>
<keyword evidence="9" id="KW-0862">Zinc</keyword>
<dbReference type="Gene3D" id="3.30.40.10">
    <property type="entry name" value="Zinc/RING finger domain, C3HC4 (zinc finger)"/>
    <property type="match status" value="1"/>
</dbReference>
<dbReference type="PROSITE" id="PS00973">
    <property type="entry name" value="USP_2"/>
    <property type="match status" value="1"/>
</dbReference>
<feature type="compositionally biased region" description="Low complexity" evidence="12">
    <location>
        <begin position="430"/>
        <end position="441"/>
    </location>
</feature>
<evidence type="ECO:0000259" key="13">
    <source>
        <dbReference type="PROSITE" id="PS50235"/>
    </source>
</evidence>
<evidence type="ECO:0000313" key="16">
    <source>
        <dbReference type="Proteomes" id="UP001415857"/>
    </source>
</evidence>
<dbReference type="InterPro" id="IPR050164">
    <property type="entry name" value="Peptidase_C19"/>
</dbReference>
<dbReference type="SUPFAM" id="SSF54001">
    <property type="entry name" value="Cysteine proteinases"/>
    <property type="match status" value="1"/>
</dbReference>
<keyword evidence="8" id="KW-0378">Hydrolase</keyword>
<dbReference type="InterPro" id="IPR028889">
    <property type="entry name" value="USP"/>
</dbReference>
<dbReference type="Proteomes" id="UP001415857">
    <property type="component" value="Unassembled WGS sequence"/>
</dbReference>
<dbReference type="SUPFAM" id="SSF57850">
    <property type="entry name" value="RING/U-box"/>
    <property type="match status" value="1"/>
</dbReference>
<dbReference type="PANTHER" id="PTHR24006:SF781">
    <property type="entry name" value="LD34905P"/>
    <property type="match status" value="1"/>
</dbReference>
<evidence type="ECO:0000256" key="7">
    <source>
        <dbReference type="ARBA" id="ARBA00022786"/>
    </source>
</evidence>
<accession>A0AAP0S151</accession>
<organism evidence="15 16">
    <name type="scientific">Liquidambar formosana</name>
    <name type="common">Formosan gum</name>
    <dbReference type="NCBI Taxonomy" id="63359"/>
    <lineage>
        <taxon>Eukaryota</taxon>
        <taxon>Viridiplantae</taxon>
        <taxon>Streptophyta</taxon>
        <taxon>Embryophyta</taxon>
        <taxon>Tracheophyta</taxon>
        <taxon>Spermatophyta</taxon>
        <taxon>Magnoliopsida</taxon>
        <taxon>eudicotyledons</taxon>
        <taxon>Gunneridae</taxon>
        <taxon>Pentapetalae</taxon>
        <taxon>Saxifragales</taxon>
        <taxon>Altingiaceae</taxon>
        <taxon>Liquidambar</taxon>
    </lineage>
</organism>
<dbReference type="GO" id="GO:0006508">
    <property type="term" value="P:proteolysis"/>
    <property type="evidence" value="ECO:0007669"/>
    <property type="project" value="UniProtKB-KW"/>
</dbReference>
<evidence type="ECO:0000256" key="12">
    <source>
        <dbReference type="SAM" id="MobiDB-lite"/>
    </source>
</evidence>
<keyword evidence="16" id="KW-1185">Reference proteome</keyword>
<proteinExistence type="inferred from homology"/>
<dbReference type="EC" id="3.4.19.12" evidence="3"/>
<evidence type="ECO:0000259" key="14">
    <source>
        <dbReference type="PROSITE" id="PS50271"/>
    </source>
</evidence>
<evidence type="ECO:0000256" key="11">
    <source>
        <dbReference type="PROSITE-ProRule" id="PRU00502"/>
    </source>
</evidence>
<dbReference type="Gene3D" id="3.90.70.10">
    <property type="entry name" value="Cysteine proteinases"/>
    <property type="match status" value="2"/>
</dbReference>
<comment type="similarity">
    <text evidence="2">Belongs to the peptidase C19 family.</text>
</comment>
<keyword evidence="4" id="KW-0645">Protease</keyword>
<evidence type="ECO:0000313" key="15">
    <source>
        <dbReference type="EMBL" id="KAK9287878.1"/>
    </source>
</evidence>
<dbReference type="SMART" id="SM00290">
    <property type="entry name" value="ZnF_UBP"/>
    <property type="match status" value="1"/>
</dbReference>
<dbReference type="InterPro" id="IPR038765">
    <property type="entry name" value="Papain-like_cys_pep_sf"/>
</dbReference>
<evidence type="ECO:0000256" key="2">
    <source>
        <dbReference type="ARBA" id="ARBA00009085"/>
    </source>
</evidence>
<feature type="compositionally biased region" description="Acidic residues" evidence="12">
    <location>
        <begin position="908"/>
        <end position="919"/>
    </location>
</feature>
<protein>
    <recommendedName>
        <fullName evidence="3">ubiquitinyl hydrolase 1</fullName>
        <ecNumber evidence="3">3.4.19.12</ecNumber>
    </recommendedName>
</protein>
<feature type="domain" description="UBP-type" evidence="14">
    <location>
        <begin position="48"/>
        <end position="185"/>
    </location>
</feature>
<dbReference type="InterPro" id="IPR018200">
    <property type="entry name" value="USP_CS"/>
</dbReference>
<evidence type="ECO:0000256" key="8">
    <source>
        <dbReference type="ARBA" id="ARBA00022801"/>
    </source>
</evidence>
<evidence type="ECO:0000256" key="10">
    <source>
        <dbReference type="ARBA" id="ARBA00058678"/>
    </source>
</evidence>
<dbReference type="PANTHER" id="PTHR24006">
    <property type="entry name" value="UBIQUITIN CARBOXYL-TERMINAL HYDROLASE"/>
    <property type="match status" value="1"/>
</dbReference>
<dbReference type="PROSITE" id="PS00972">
    <property type="entry name" value="USP_1"/>
    <property type="match status" value="1"/>
</dbReference>
<dbReference type="AlphaFoldDB" id="A0AAP0S151"/>
<dbReference type="EMBL" id="JBBPBK010000003">
    <property type="protein sequence ID" value="KAK9287878.1"/>
    <property type="molecule type" value="Genomic_DNA"/>
</dbReference>
<dbReference type="GO" id="GO:0016579">
    <property type="term" value="P:protein deubiquitination"/>
    <property type="evidence" value="ECO:0007669"/>
    <property type="project" value="InterPro"/>
</dbReference>
<keyword evidence="7" id="KW-0833">Ubl conjugation pathway</keyword>
<evidence type="ECO:0000256" key="6">
    <source>
        <dbReference type="ARBA" id="ARBA00022771"/>
    </source>
</evidence>
<evidence type="ECO:0000256" key="9">
    <source>
        <dbReference type="ARBA" id="ARBA00022833"/>
    </source>
</evidence>
<feature type="region of interest" description="Disordered" evidence="12">
    <location>
        <begin position="900"/>
        <end position="922"/>
    </location>
</feature>
<keyword evidence="6 11" id="KW-0863">Zinc-finger</keyword>
<name>A0AAP0S151_LIQFO</name>
<dbReference type="GO" id="GO:0008270">
    <property type="term" value="F:zinc ion binding"/>
    <property type="evidence" value="ECO:0007669"/>
    <property type="project" value="UniProtKB-KW"/>
</dbReference>